<feature type="compositionally biased region" description="Polar residues" evidence="13">
    <location>
        <begin position="505"/>
        <end position="515"/>
    </location>
</feature>
<reference evidence="16" key="1">
    <citation type="submission" date="2021-11" db="EMBL/GenBank/DDBJ databases">
        <authorList>
            <person name="Schell T."/>
        </authorList>
    </citation>
    <scope>NUCLEOTIDE SEQUENCE</scope>
    <source>
        <strain evidence="16">M5</strain>
    </source>
</reference>
<dbReference type="SUPFAM" id="SSF51419">
    <property type="entry name" value="PLP-binding barrel"/>
    <property type="match status" value="1"/>
</dbReference>
<dbReference type="InterPro" id="IPR022644">
    <property type="entry name" value="De-COase2_N"/>
</dbReference>
<dbReference type="InterPro" id="IPR002433">
    <property type="entry name" value="Orn_de-COase"/>
</dbReference>
<dbReference type="PROSITE" id="PS00879">
    <property type="entry name" value="ODR_DC_2_2"/>
    <property type="match status" value="1"/>
</dbReference>
<evidence type="ECO:0000256" key="3">
    <source>
        <dbReference type="ARBA" id="ARBA00022898"/>
    </source>
</evidence>
<evidence type="ECO:0000256" key="10">
    <source>
        <dbReference type="ARBA" id="ARBA00049127"/>
    </source>
</evidence>
<dbReference type="OrthoDB" id="5034579at2759"/>
<dbReference type="PROSITE" id="PS00878">
    <property type="entry name" value="ODR_DC_2_1"/>
    <property type="match status" value="1"/>
</dbReference>
<comment type="catalytic activity">
    <reaction evidence="10">
        <text>L-ornithine + H(+) = putrescine + CO2</text>
        <dbReference type="Rhea" id="RHEA:22964"/>
        <dbReference type="ChEBI" id="CHEBI:15378"/>
        <dbReference type="ChEBI" id="CHEBI:16526"/>
        <dbReference type="ChEBI" id="CHEBI:46911"/>
        <dbReference type="ChEBI" id="CHEBI:326268"/>
        <dbReference type="EC" id="4.1.1.17"/>
    </reaction>
</comment>
<dbReference type="Gene3D" id="3.20.20.10">
    <property type="entry name" value="Alanine racemase"/>
    <property type="match status" value="1"/>
</dbReference>
<evidence type="ECO:0000259" key="15">
    <source>
        <dbReference type="Pfam" id="PF02784"/>
    </source>
</evidence>
<evidence type="ECO:0000256" key="11">
    <source>
        <dbReference type="PIRSR" id="PIRSR600183-50"/>
    </source>
</evidence>
<comment type="pathway">
    <text evidence="6">Amine and polyamine biosynthesis; putrescine biosynthesis via L-ornithine pathway; putrescine from L-ornithine: step 1/1.</text>
</comment>
<evidence type="ECO:0000256" key="2">
    <source>
        <dbReference type="ARBA" id="ARBA00008872"/>
    </source>
</evidence>
<comment type="similarity">
    <text evidence="2 12">Belongs to the Orn/Lys/Arg decarboxylase class-II family.</text>
</comment>
<evidence type="ECO:0000256" key="4">
    <source>
        <dbReference type="ARBA" id="ARBA00023115"/>
    </source>
</evidence>
<dbReference type="PRINTS" id="PR01182">
    <property type="entry name" value="ORNDCRBXLASE"/>
</dbReference>
<dbReference type="Gene3D" id="2.40.37.10">
    <property type="entry name" value="Lyase, Ornithine Decarboxylase, Chain A, domain 1"/>
    <property type="match status" value="1"/>
</dbReference>
<dbReference type="FunFam" id="2.40.37.10:FF:000044">
    <property type="entry name" value="Ornithine decarboxylase"/>
    <property type="match status" value="1"/>
</dbReference>
<dbReference type="InterPro" id="IPR009006">
    <property type="entry name" value="Ala_racemase/Decarboxylase_C"/>
</dbReference>
<feature type="domain" description="Orn/DAP/Arg decarboxylase 2 C-terminal" evidence="14">
    <location>
        <begin position="51"/>
        <end position="411"/>
    </location>
</feature>
<dbReference type="SUPFAM" id="SSF50621">
    <property type="entry name" value="Alanine racemase C-terminal domain-like"/>
    <property type="match status" value="1"/>
</dbReference>
<keyword evidence="5" id="KW-0456">Lyase</keyword>
<evidence type="ECO:0000256" key="7">
    <source>
        <dbReference type="ARBA" id="ARBA00034138"/>
    </source>
</evidence>
<dbReference type="InterPro" id="IPR022657">
    <property type="entry name" value="De-COase2_CS"/>
</dbReference>
<feature type="domain" description="Orn/DAP/Arg decarboxylase 2 N-terminal" evidence="15">
    <location>
        <begin position="56"/>
        <end position="102"/>
    </location>
</feature>
<dbReference type="FunFam" id="3.20.20.10:FF:000005">
    <property type="entry name" value="Ornithine decarboxylase"/>
    <property type="match status" value="1"/>
</dbReference>
<keyword evidence="17" id="KW-1185">Reference proteome</keyword>
<comment type="cofactor">
    <cofactor evidence="1 11">
        <name>pyridoxal 5'-phosphate</name>
        <dbReference type="ChEBI" id="CHEBI:597326"/>
    </cofactor>
</comment>
<evidence type="ECO:0000256" key="12">
    <source>
        <dbReference type="RuleBase" id="RU003737"/>
    </source>
</evidence>
<evidence type="ECO:0000256" key="6">
    <source>
        <dbReference type="ARBA" id="ARBA00034115"/>
    </source>
</evidence>
<dbReference type="AlphaFoldDB" id="A0A8J2W535"/>
<gene>
    <name evidence="16" type="ORF">DGAL_LOCUS8649</name>
</gene>
<dbReference type="Pfam" id="PF00278">
    <property type="entry name" value="Orn_DAP_Arg_deC"/>
    <property type="match status" value="1"/>
</dbReference>
<dbReference type="PANTHER" id="PTHR11482:SF6">
    <property type="entry name" value="ORNITHINE DECARBOXYLASE 1-RELATED"/>
    <property type="match status" value="1"/>
</dbReference>
<sequence length="536" mass="58653">MKPEMLSMVDASADCQLADGVPKIHVLEPGKENWDVIRDVAHSGVQEEAFYVLDVGDIIRKHKEWKLKMPRVAPFYAVKCNDNRTVLETLASLGASFDCASKVVTRFFDPNWLTLTVKRSEIAKVLELGVETDRIIFANPAKQVSHIRYASSVNVQAMTFDNESELYKVKEHHPTAKMVLRIRCDAKRVQCPLGIKFGAFPKDAPRLVALAAKLGVDLIGISFHVGSGCDEPEVFERCIVIGRQIFDLAARDYGINMTLLDLGGGYPGNRGSSINAIAAIVNSSLNRHFPEGCGVDIIAEPGRYYVASAFTLATRIHGRRQLTNDDEDVDGPRTPANTSYFYYINDGVYGSFNCMLYDHAVVTPLLLEPRPGPDFSCNIWGPTCDGLDRIATNAQLPLMDVGDWLIFEDMGAYTLAAAGCFNGFPVPKVYPVVQPHTWLFLQDRPPYTESHFVMGSPSPAPAADLLPKISCAMEMYANNSNNGGTHLLMPSSVCSSSIDTEDPSTSDAVSTSSDGDVSDNFGDSADFLADLLEAVM</sequence>
<protein>
    <recommendedName>
        <fullName evidence="7">ornithine decarboxylase</fullName>
        <ecNumber evidence="7">4.1.1.17</ecNumber>
    </recommendedName>
</protein>
<proteinExistence type="inferred from homology"/>
<comment type="function">
    <text evidence="8">Catalyzes the first and rate-limiting step of polyamine biosynthesis that converts ornithine into putrescine, which is the precursor for the polyamines, spermidine and spermine. Polyamines are essential for cell proliferation and are implicated in cellular processes, ranging from DNA replication to apoptosis.</text>
</comment>
<feature type="modified residue" description="N6-(pyridoxal phosphate)lysine" evidence="11">
    <location>
        <position position="79"/>
    </location>
</feature>
<dbReference type="GO" id="GO:0005737">
    <property type="term" value="C:cytoplasm"/>
    <property type="evidence" value="ECO:0007669"/>
    <property type="project" value="TreeGrafter"/>
</dbReference>
<evidence type="ECO:0000256" key="8">
    <source>
        <dbReference type="ARBA" id="ARBA00037173"/>
    </source>
</evidence>
<dbReference type="EC" id="4.1.1.17" evidence="7"/>
<dbReference type="PRINTS" id="PR01179">
    <property type="entry name" value="ODADCRBXLASE"/>
</dbReference>
<comment type="caution">
    <text evidence="16">The sequence shown here is derived from an EMBL/GenBank/DDBJ whole genome shotgun (WGS) entry which is preliminary data.</text>
</comment>
<keyword evidence="3 11" id="KW-0663">Pyridoxal phosphate</keyword>
<dbReference type="GO" id="GO:0004586">
    <property type="term" value="F:ornithine decarboxylase activity"/>
    <property type="evidence" value="ECO:0007669"/>
    <property type="project" value="UniProtKB-EC"/>
</dbReference>
<dbReference type="Proteomes" id="UP000789390">
    <property type="component" value="Unassembled WGS sequence"/>
</dbReference>
<dbReference type="InterPro" id="IPR000183">
    <property type="entry name" value="Orn/DAP/Arg_de-COase"/>
</dbReference>
<keyword evidence="4" id="KW-0620">Polyamine biosynthesis</keyword>
<dbReference type="InterPro" id="IPR029066">
    <property type="entry name" value="PLP-binding_barrel"/>
</dbReference>
<organism evidence="16 17">
    <name type="scientific">Daphnia galeata</name>
    <dbReference type="NCBI Taxonomy" id="27404"/>
    <lineage>
        <taxon>Eukaryota</taxon>
        <taxon>Metazoa</taxon>
        <taxon>Ecdysozoa</taxon>
        <taxon>Arthropoda</taxon>
        <taxon>Crustacea</taxon>
        <taxon>Branchiopoda</taxon>
        <taxon>Diplostraca</taxon>
        <taxon>Cladocera</taxon>
        <taxon>Anomopoda</taxon>
        <taxon>Daphniidae</taxon>
        <taxon>Daphnia</taxon>
    </lineage>
</organism>
<evidence type="ECO:0000256" key="1">
    <source>
        <dbReference type="ARBA" id="ARBA00001933"/>
    </source>
</evidence>
<dbReference type="InterPro" id="IPR022653">
    <property type="entry name" value="De-COase2_pyr-phos_BS"/>
</dbReference>
<evidence type="ECO:0000313" key="16">
    <source>
        <dbReference type="EMBL" id="CAH0105593.1"/>
    </source>
</evidence>
<evidence type="ECO:0000256" key="13">
    <source>
        <dbReference type="SAM" id="MobiDB-lite"/>
    </source>
</evidence>
<evidence type="ECO:0000256" key="5">
    <source>
        <dbReference type="ARBA" id="ARBA00023239"/>
    </source>
</evidence>
<dbReference type="PANTHER" id="PTHR11482">
    <property type="entry name" value="ARGININE/DIAMINOPIMELATE/ORNITHINE DECARBOXYLASE"/>
    <property type="match status" value="1"/>
</dbReference>
<name>A0A8J2W535_9CRUS</name>
<feature type="domain" description="Orn/DAP/Arg decarboxylase 2 N-terminal" evidence="15">
    <location>
        <begin position="119"/>
        <end position="307"/>
    </location>
</feature>
<feature type="active site" description="Proton donor" evidence="11">
    <location>
        <position position="384"/>
    </location>
</feature>
<accession>A0A8J2W535</accession>
<dbReference type="EMBL" id="CAKKLH010000190">
    <property type="protein sequence ID" value="CAH0105593.1"/>
    <property type="molecule type" value="Genomic_DNA"/>
</dbReference>
<dbReference type="CDD" id="cd00622">
    <property type="entry name" value="PLPDE_III_ODC"/>
    <property type="match status" value="1"/>
</dbReference>
<evidence type="ECO:0000313" key="17">
    <source>
        <dbReference type="Proteomes" id="UP000789390"/>
    </source>
</evidence>
<dbReference type="GO" id="GO:0033387">
    <property type="term" value="P:putrescine biosynthetic process from arginine, via ornithine"/>
    <property type="evidence" value="ECO:0007669"/>
    <property type="project" value="TreeGrafter"/>
</dbReference>
<evidence type="ECO:0000259" key="14">
    <source>
        <dbReference type="Pfam" id="PF00278"/>
    </source>
</evidence>
<dbReference type="Pfam" id="PF02784">
    <property type="entry name" value="Orn_Arg_deC_N"/>
    <property type="match status" value="2"/>
</dbReference>
<evidence type="ECO:0000256" key="9">
    <source>
        <dbReference type="ARBA" id="ARBA00046672"/>
    </source>
</evidence>
<feature type="region of interest" description="Disordered" evidence="13">
    <location>
        <begin position="494"/>
        <end position="517"/>
    </location>
</feature>
<dbReference type="InterPro" id="IPR022643">
    <property type="entry name" value="De-COase2_C"/>
</dbReference>
<comment type="subunit">
    <text evidence="9">Homodimer. Only the dimer is catalytically active, as the active sites are constructed of residues from both monomers.</text>
</comment>